<accession>A0A0B6F1W8</accession>
<dbReference type="OrthoDB" id="4407392at2"/>
<organism evidence="1 2">
    <name type="scientific">Corynebacterium singulare</name>
    <dbReference type="NCBI Taxonomy" id="161899"/>
    <lineage>
        <taxon>Bacteria</taxon>
        <taxon>Bacillati</taxon>
        <taxon>Actinomycetota</taxon>
        <taxon>Actinomycetes</taxon>
        <taxon>Mycobacteriales</taxon>
        <taxon>Corynebacteriaceae</taxon>
        <taxon>Corynebacterium</taxon>
    </lineage>
</organism>
<dbReference type="HOGENOM" id="CLU_1924064_0_0_11"/>
<reference evidence="1 2" key="1">
    <citation type="journal article" date="2015" name="Genome Announc.">
        <title>Complete Genome Sequence and Annotation of Corynebacterium singulare DSM 44357, Isolated from a Human Semen Specimen.</title>
        <authorList>
            <person name="Merten M."/>
            <person name="Brinkrolf K."/>
            <person name="Albersmeier A."/>
            <person name="Kutter Y."/>
            <person name="Ruckert C."/>
            <person name="Tauch A."/>
        </authorList>
    </citation>
    <scope>NUCLEOTIDE SEQUENCE [LARGE SCALE GENOMIC DNA]</scope>
    <source>
        <strain evidence="1">IBS B52218</strain>
    </source>
</reference>
<name>A0A0B6F1W8_9CORY</name>
<dbReference type="AlphaFoldDB" id="A0A0B6F1W8"/>
<dbReference type="RefSeq" id="WP_042531285.1">
    <property type="nucleotide sequence ID" value="NZ_CP010827.1"/>
</dbReference>
<sequence length="131" mass="15345">MMSSEITLTKTYFLAREEDLPRFYQRYLERVERVKQFTTVYLVADVEIDESDSVVKKNLLHDLQAQSDEPVNEDEWNMYSYSTALGTIDEPIEPGAAVSRLWEDMLLTDDEEWPRSFISSVDFASFMSRPK</sequence>
<dbReference type="EMBL" id="CP010827">
    <property type="protein sequence ID" value="AJI79174.1"/>
    <property type="molecule type" value="Genomic_DNA"/>
</dbReference>
<evidence type="ECO:0000313" key="1">
    <source>
        <dbReference type="EMBL" id="AJI79174.1"/>
    </source>
</evidence>
<gene>
    <name evidence="1" type="ORF">CSING_08275</name>
</gene>
<dbReference type="Proteomes" id="UP000031890">
    <property type="component" value="Chromosome"/>
</dbReference>
<proteinExistence type="predicted"/>
<protein>
    <submittedName>
        <fullName evidence="1">Uncharacterized protein</fullName>
    </submittedName>
</protein>
<evidence type="ECO:0000313" key="2">
    <source>
        <dbReference type="Proteomes" id="UP000031890"/>
    </source>
</evidence>
<dbReference type="KEGG" id="csx:CSING_08275"/>